<sequence>MVRCIHIFLALWLRGRSREAPLRSFQLRHKHFSWLYNEHAFAAWTVSKRTEKDHRALTQQMASAQGRWHKLAQGKFHSWRYAY</sequence>
<proteinExistence type="predicted"/>
<dbReference type="GeneID" id="85358359"/>
<name>A0AA39JAC7_ARMTA</name>
<dbReference type="RefSeq" id="XP_060322826.1">
    <property type="nucleotide sequence ID" value="XM_060474811.1"/>
</dbReference>
<evidence type="ECO:0000313" key="2">
    <source>
        <dbReference type="Proteomes" id="UP001175211"/>
    </source>
</evidence>
<dbReference type="AlphaFoldDB" id="A0AA39JAC7"/>
<organism evidence="1 2">
    <name type="scientific">Armillaria tabescens</name>
    <name type="common">Ringless honey mushroom</name>
    <name type="synonym">Agaricus tabescens</name>
    <dbReference type="NCBI Taxonomy" id="1929756"/>
    <lineage>
        <taxon>Eukaryota</taxon>
        <taxon>Fungi</taxon>
        <taxon>Dikarya</taxon>
        <taxon>Basidiomycota</taxon>
        <taxon>Agaricomycotina</taxon>
        <taxon>Agaricomycetes</taxon>
        <taxon>Agaricomycetidae</taxon>
        <taxon>Agaricales</taxon>
        <taxon>Marasmiineae</taxon>
        <taxon>Physalacriaceae</taxon>
        <taxon>Desarmillaria</taxon>
    </lineage>
</organism>
<accession>A0AA39JAC7</accession>
<protein>
    <submittedName>
        <fullName evidence="1">Uncharacterized protein</fullName>
    </submittedName>
</protein>
<keyword evidence="2" id="KW-1185">Reference proteome</keyword>
<comment type="caution">
    <text evidence="1">The sequence shown here is derived from an EMBL/GenBank/DDBJ whole genome shotgun (WGS) entry which is preliminary data.</text>
</comment>
<evidence type="ECO:0000313" key="1">
    <source>
        <dbReference type="EMBL" id="KAK0438146.1"/>
    </source>
</evidence>
<reference evidence="1" key="1">
    <citation type="submission" date="2023-06" db="EMBL/GenBank/DDBJ databases">
        <authorList>
            <consortium name="Lawrence Berkeley National Laboratory"/>
            <person name="Ahrendt S."/>
            <person name="Sahu N."/>
            <person name="Indic B."/>
            <person name="Wong-Bajracharya J."/>
            <person name="Merenyi Z."/>
            <person name="Ke H.-M."/>
            <person name="Monk M."/>
            <person name="Kocsube S."/>
            <person name="Drula E."/>
            <person name="Lipzen A."/>
            <person name="Balint B."/>
            <person name="Henrissat B."/>
            <person name="Andreopoulos B."/>
            <person name="Martin F.M."/>
            <person name="Harder C.B."/>
            <person name="Rigling D."/>
            <person name="Ford K.L."/>
            <person name="Foster G.D."/>
            <person name="Pangilinan J."/>
            <person name="Papanicolaou A."/>
            <person name="Barry K."/>
            <person name="LaButti K."/>
            <person name="Viragh M."/>
            <person name="Koriabine M."/>
            <person name="Yan M."/>
            <person name="Riley R."/>
            <person name="Champramary S."/>
            <person name="Plett K.L."/>
            <person name="Tsai I.J."/>
            <person name="Slot J."/>
            <person name="Sipos G."/>
            <person name="Plett J."/>
            <person name="Nagy L.G."/>
            <person name="Grigoriev I.V."/>
        </authorList>
    </citation>
    <scope>NUCLEOTIDE SEQUENCE</scope>
    <source>
        <strain evidence="1">CCBAS 213</strain>
    </source>
</reference>
<dbReference type="Proteomes" id="UP001175211">
    <property type="component" value="Unassembled WGS sequence"/>
</dbReference>
<gene>
    <name evidence="1" type="ORF">EV420DRAFT_1586531</name>
</gene>
<dbReference type="EMBL" id="JAUEPS010000101">
    <property type="protein sequence ID" value="KAK0438146.1"/>
    <property type="molecule type" value="Genomic_DNA"/>
</dbReference>